<feature type="compositionally biased region" description="Polar residues" evidence="3">
    <location>
        <begin position="9"/>
        <end position="18"/>
    </location>
</feature>
<evidence type="ECO:0000256" key="3">
    <source>
        <dbReference type="SAM" id="MobiDB-lite"/>
    </source>
</evidence>
<dbReference type="SUPFAM" id="SSF53335">
    <property type="entry name" value="S-adenosyl-L-methionine-dependent methyltransferases"/>
    <property type="match status" value="1"/>
</dbReference>
<dbReference type="CDD" id="cd02440">
    <property type="entry name" value="AdoMet_MTases"/>
    <property type="match status" value="1"/>
</dbReference>
<dbReference type="Pfam" id="PF03602">
    <property type="entry name" value="Cons_hypoth95"/>
    <property type="match status" value="1"/>
</dbReference>
<dbReference type="PIRSF" id="PIRSF004553">
    <property type="entry name" value="CHP00095"/>
    <property type="match status" value="1"/>
</dbReference>
<dbReference type="GO" id="GO:0052913">
    <property type="term" value="F:16S rRNA (guanine(966)-N(2))-methyltransferase activity"/>
    <property type="evidence" value="ECO:0007669"/>
    <property type="project" value="UniProtKB-EC"/>
</dbReference>
<proteinExistence type="predicted"/>
<dbReference type="EMBL" id="CP042914">
    <property type="protein sequence ID" value="QEG40336.1"/>
    <property type="molecule type" value="Genomic_DNA"/>
</dbReference>
<keyword evidence="2 4" id="KW-0808">Transferase</keyword>
<accession>A0A5B9QTD0</accession>
<evidence type="ECO:0000256" key="2">
    <source>
        <dbReference type="ARBA" id="ARBA00022679"/>
    </source>
</evidence>
<dbReference type="Gene3D" id="3.40.50.150">
    <property type="entry name" value="Vaccinia Virus protein VP39"/>
    <property type="match status" value="1"/>
</dbReference>
<dbReference type="PANTHER" id="PTHR43542:SF1">
    <property type="entry name" value="METHYLTRANSFERASE"/>
    <property type="match status" value="1"/>
</dbReference>
<keyword evidence="5" id="KW-1185">Reference proteome</keyword>
<dbReference type="KEGG" id="rul:UC8_23450"/>
<evidence type="ECO:0000313" key="4">
    <source>
        <dbReference type="EMBL" id="QEG40336.1"/>
    </source>
</evidence>
<organism evidence="4 5">
    <name type="scientific">Roseimaritima ulvae</name>
    <dbReference type="NCBI Taxonomy" id="980254"/>
    <lineage>
        <taxon>Bacteria</taxon>
        <taxon>Pseudomonadati</taxon>
        <taxon>Planctomycetota</taxon>
        <taxon>Planctomycetia</taxon>
        <taxon>Pirellulales</taxon>
        <taxon>Pirellulaceae</taxon>
        <taxon>Roseimaritima</taxon>
    </lineage>
</organism>
<reference evidence="4 5" key="1">
    <citation type="submission" date="2019-08" db="EMBL/GenBank/DDBJ databases">
        <title>Deep-cultivation of Planctomycetes and their phenomic and genomic characterization uncovers novel biology.</title>
        <authorList>
            <person name="Wiegand S."/>
            <person name="Jogler M."/>
            <person name="Boedeker C."/>
            <person name="Pinto D."/>
            <person name="Vollmers J."/>
            <person name="Rivas-Marin E."/>
            <person name="Kohn T."/>
            <person name="Peeters S.H."/>
            <person name="Heuer A."/>
            <person name="Rast P."/>
            <person name="Oberbeckmann S."/>
            <person name="Bunk B."/>
            <person name="Jeske O."/>
            <person name="Meyerdierks A."/>
            <person name="Storesund J.E."/>
            <person name="Kallscheuer N."/>
            <person name="Luecker S."/>
            <person name="Lage O.M."/>
            <person name="Pohl T."/>
            <person name="Merkel B.J."/>
            <person name="Hornburger P."/>
            <person name="Mueller R.-W."/>
            <person name="Bruemmer F."/>
            <person name="Labrenz M."/>
            <person name="Spormann A.M."/>
            <person name="Op den Camp H."/>
            <person name="Overmann J."/>
            <person name="Amann R."/>
            <person name="Jetten M.S.M."/>
            <person name="Mascher T."/>
            <person name="Medema M.H."/>
            <person name="Devos D.P."/>
            <person name="Kaster A.-K."/>
            <person name="Ovreas L."/>
            <person name="Rohde M."/>
            <person name="Galperin M.Y."/>
            <person name="Jogler C."/>
        </authorList>
    </citation>
    <scope>NUCLEOTIDE SEQUENCE [LARGE SCALE GENOMIC DNA]</scope>
    <source>
        <strain evidence="4 5">UC8</strain>
    </source>
</reference>
<dbReference type="RefSeq" id="WP_068142615.1">
    <property type="nucleotide sequence ID" value="NZ_CP042914.1"/>
</dbReference>
<evidence type="ECO:0000256" key="1">
    <source>
        <dbReference type="ARBA" id="ARBA00022603"/>
    </source>
</evidence>
<dbReference type="AlphaFoldDB" id="A0A5B9QTD0"/>
<protein>
    <submittedName>
        <fullName evidence="4">Ribosomal RNA small subunit methyltransferase D</fullName>
        <ecNumber evidence="4">2.1.1.171</ecNumber>
    </submittedName>
</protein>
<dbReference type="PANTHER" id="PTHR43542">
    <property type="entry name" value="METHYLTRANSFERASE"/>
    <property type="match status" value="1"/>
</dbReference>
<evidence type="ECO:0000313" key="5">
    <source>
        <dbReference type="Proteomes" id="UP000325286"/>
    </source>
</evidence>
<dbReference type="InterPro" id="IPR029063">
    <property type="entry name" value="SAM-dependent_MTases_sf"/>
</dbReference>
<dbReference type="OrthoDB" id="9803017at2"/>
<feature type="region of interest" description="Disordered" evidence="3">
    <location>
        <begin position="1"/>
        <end position="37"/>
    </location>
</feature>
<sequence length="230" mass="25654">MAARRGSRTGASKTGGSRQRSEKKAGPPLKSIGPTNLRIIGGSMGGRQVRYNGQRSTRPMKDSVRENLFNVLGKHAVQGAIAWDVFAGTGILGFESISRGALQAYCTEWNRPMAKSIQTAVEQLDVKEQVRVVVGDAFRMLPQLMLQQDEPHPWLVFICPPYVFWDDKREALFEMIRWVDRHAPQGSVIVTETDAHWDMAQLPLEPWDIRRYGSTQLGFYEPPALCGAAG</sequence>
<dbReference type="EC" id="2.1.1.171" evidence="4"/>
<dbReference type="InterPro" id="IPR004398">
    <property type="entry name" value="RNA_MeTrfase_RsmD"/>
</dbReference>
<gene>
    <name evidence="4" type="primary">rsmD</name>
    <name evidence="4" type="ORF">UC8_23450</name>
</gene>
<keyword evidence="1 4" id="KW-0489">Methyltransferase</keyword>
<dbReference type="Proteomes" id="UP000325286">
    <property type="component" value="Chromosome"/>
</dbReference>
<name>A0A5B9QTD0_9BACT</name>